<dbReference type="SMART" id="SM00060">
    <property type="entry name" value="FN3"/>
    <property type="match status" value="2"/>
</dbReference>
<evidence type="ECO:0000256" key="5">
    <source>
        <dbReference type="SAM" id="MobiDB-lite"/>
    </source>
</evidence>
<dbReference type="InterPro" id="IPR015915">
    <property type="entry name" value="Kelch-typ_b-propeller"/>
</dbReference>
<gene>
    <name evidence="7" type="ORF">TCMB3V08_LOCUS3602</name>
</gene>
<feature type="compositionally biased region" description="Low complexity" evidence="5">
    <location>
        <begin position="816"/>
        <end position="832"/>
    </location>
</feature>
<dbReference type="Pfam" id="PF13854">
    <property type="entry name" value="Kelch_HCF"/>
    <property type="match status" value="1"/>
</dbReference>
<dbReference type="AlphaFoldDB" id="A0A7R9J1I0"/>
<protein>
    <submittedName>
        <fullName evidence="7">(California timema) hypothetical protein</fullName>
    </submittedName>
</protein>
<evidence type="ECO:0000256" key="4">
    <source>
        <dbReference type="ARBA" id="ARBA00023242"/>
    </source>
</evidence>
<comment type="subcellular location">
    <subcellularLocation>
        <location evidence="1">Nucleus</location>
    </subcellularLocation>
</comment>
<feature type="domain" description="Fibronectin type-III" evidence="6">
    <location>
        <begin position="1080"/>
        <end position="1173"/>
    </location>
</feature>
<reference evidence="7" key="1">
    <citation type="submission" date="2020-11" db="EMBL/GenBank/DDBJ databases">
        <authorList>
            <person name="Tran Van P."/>
        </authorList>
    </citation>
    <scope>NUCLEOTIDE SEQUENCE</scope>
</reference>
<evidence type="ECO:0000256" key="1">
    <source>
        <dbReference type="ARBA" id="ARBA00004123"/>
    </source>
</evidence>
<dbReference type="EMBL" id="OE180255">
    <property type="protein sequence ID" value="CAD7570915.1"/>
    <property type="molecule type" value="Genomic_DNA"/>
</dbReference>
<dbReference type="InterPro" id="IPR036116">
    <property type="entry name" value="FN3_sf"/>
</dbReference>
<evidence type="ECO:0000313" key="7">
    <source>
        <dbReference type="EMBL" id="CAD7570915.1"/>
    </source>
</evidence>
<dbReference type="InterPro" id="IPR003961">
    <property type="entry name" value="FN3_dom"/>
</dbReference>
<dbReference type="PANTHER" id="PTHR46003">
    <property type="entry name" value="HOST CELL FACTOR"/>
    <property type="match status" value="1"/>
</dbReference>
<organism evidence="7">
    <name type="scientific">Timema californicum</name>
    <name type="common">California timema</name>
    <name type="synonym">Walking stick</name>
    <dbReference type="NCBI Taxonomy" id="61474"/>
    <lineage>
        <taxon>Eukaryota</taxon>
        <taxon>Metazoa</taxon>
        <taxon>Ecdysozoa</taxon>
        <taxon>Arthropoda</taxon>
        <taxon>Hexapoda</taxon>
        <taxon>Insecta</taxon>
        <taxon>Pterygota</taxon>
        <taxon>Neoptera</taxon>
        <taxon>Polyneoptera</taxon>
        <taxon>Phasmatodea</taxon>
        <taxon>Timematodea</taxon>
        <taxon>Timematoidea</taxon>
        <taxon>Timematidae</taxon>
        <taxon>Timema</taxon>
    </lineage>
</organism>
<feature type="region of interest" description="Disordered" evidence="5">
    <location>
        <begin position="345"/>
        <end position="370"/>
    </location>
</feature>
<dbReference type="InterPro" id="IPR011043">
    <property type="entry name" value="Gal_Oxase/kelch_b-propeller"/>
</dbReference>
<dbReference type="GO" id="GO:0006338">
    <property type="term" value="P:chromatin remodeling"/>
    <property type="evidence" value="ECO:0007669"/>
    <property type="project" value="TreeGrafter"/>
</dbReference>
<evidence type="ECO:0000259" key="6">
    <source>
        <dbReference type="PROSITE" id="PS50853"/>
    </source>
</evidence>
<dbReference type="PROSITE" id="PS50853">
    <property type="entry name" value="FN3"/>
    <property type="match status" value="1"/>
</dbReference>
<feature type="compositionally biased region" description="Basic and acidic residues" evidence="5">
    <location>
        <begin position="969"/>
        <end position="983"/>
    </location>
</feature>
<evidence type="ECO:0000256" key="2">
    <source>
        <dbReference type="ARBA" id="ARBA00022441"/>
    </source>
</evidence>
<dbReference type="InterPro" id="IPR043536">
    <property type="entry name" value="HCF1/2"/>
</dbReference>
<dbReference type="InterPro" id="IPR013783">
    <property type="entry name" value="Ig-like_fold"/>
</dbReference>
<dbReference type="SUPFAM" id="SSF50965">
    <property type="entry name" value="Galactose oxidase, central domain"/>
    <property type="match status" value="1"/>
</dbReference>
<feature type="region of interest" description="Disordered" evidence="5">
    <location>
        <begin position="811"/>
        <end position="932"/>
    </location>
</feature>
<proteinExistence type="predicted"/>
<feature type="compositionally biased region" description="Polar residues" evidence="5">
    <location>
        <begin position="833"/>
        <end position="872"/>
    </location>
</feature>
<dbReference type="Gene3D" id="6.10.250.2590">
    <property type="match status" value="1"/>
</dbReference>
<dbReference type="CDD" id="cd00063">
    <property type="entry name" value="FN3"/>
    <property type="match status" value="2"/>
</dbReference>
<feature type="region of interest" description="Disordered" evidence="5">
    <location>
        <begin position="952"/>
        <end position="992"/>
    </location>
</feature>
<dbReference type="PANTHER" id="PTHR46003:SF1">
    <property type="entry name" value="HOST CELL FACTOR"/>
    <property type="match status" value="1"/>
</dbReference>
<evidence type="ECO:0000256" key="3">
    <source>
        <dbReference type="ARBA" id="ARBA00022737"/>
    </source>
</evidence>
<dbReference type="Gene3D" id="2.60.40.10">
    <property type="entry name" value="Immunoglobulins"/>
    <property type="match status" value="2"/>
</dbReference>
<dbReference type="SUPFAM" id="SSF49265">
    <property type="entry name" value="Fibronectin type III"/>
    <property type="match status" value="1"/>
</dbReference>
<name>A0A7R9J1I0_TIMCA</name>
<dbReference type="GO" id="GO:0003713">
    <property type="term" value="F:transcription coactivator activity"/>
    <property type="evidence" value="ECO:0007669"/>
    <property type="project" value="TreeGrafter"/>
</dbReference>
<dbReference type="Gene3D" id="2.120.10.80">
    <property type="entry name" value="Kelch-type beta propeller"/>
    <property type="match status" value="1"/>
</dbReference>
<keyword evidence="4" id="KW-0539">Nucleus</keyword>
<sequence length="1233" mass="129520">MTSSAQRYLNDLYTLELRGNNSTAWELPATFGVAPPPRESHTGVAYTDKALGKSRLVIYGGMSGCRLGDLWYLECDTMTWSKPVVQGIPPLPRSLHSSTVIGHRMYVFGGWVPLVMDDMKVATHEKEWKCTNTLACLNLENLEKSEEFQDIVFSGNSVVFSFNRSWYIRFALALFGNAQSRELHIVLTLYVLNTFDAVRAHPALVRPYSRTTSLCLSAETTTWEPLNVDLMEDNTPRARAGHCSVGIYTRLYVWSGRDGYRKAWNNQVCCKDLWFLEVDKPPVPGRVQLVRASTHSLEVSWGSAPTAEVYLLQIQRYDTPPATPLASAPPAPAAVKPPVAPIPAPTRFSPAAPQPEVASPPPLPPLTPPTAVMPAAPLTPAGLPLSPRPPSTTVVQVPSIGGRGAGSYVRLQTPTPGIRILNRMPLSAAASGAAPLAPRSTLTGVNPVLPSPTSVTSVSVPGLMASRVSSEQMSGIQTLAAAAATQQMTVASAQPAALKLKSYTKPVSTSVTTVSSQGTPTQAVRLSTPGGTVLKTGPGQAGNKILLQKPGAGTVGQQIVTLVKTSQGMTVAAMPKMSLIAGKPGTPGQLTTIQGTPTKTIPQGATIVKLLNTGAGGAAKVLTTMKNMPSNMMTVSKAPGIGGKQTIVITKPGTMGQQGTVALRTVTSAQATMASGSSPAVALSAGNQITGAGGVKMIFVSSNAMSGTPGQAGKPITITVPGQQGGPPRTVTLSKHSSLLNTSTGHIVGSTQGLLAGQQQALTLGGKPVTMQLATDGGQKTVTLVSSPAGGSKQPDSPLVQRVALLQRHPAPTETVAVSSSTDDSASSLTSSNPRNPTNPETEGNPSNTDSESMSSDPSCNSTLTKSDTFSGELNPATDKPALEGLDGLHMDPGGAGGGDGPAGFHAPTEQKQGVGPAGDYYKQEEEESRVKAEDFTDALATLASAALSCDQVPPLETKPDADFVQDVKPPKVETKPDPKDEPGLESPSKQHLRKEELWFDVGWIKATQCNVSSFYVPLEGGGTPLALPSNAGDLPDYTQMRKVQLEPGVAYKFRVSGINSCGRGPFSEVSAFKTCLPGFPGAPSAIKISKKGETAHLSWEPPSSTSGEILEYSVYLAVKSSNTSPTQSDPKAPLTNTNQLAFVRVYFGPTNQCVVSSTSLAAAHIDRTTKPAIIFRIAARNEKGYGPATQVRWLQEVQASQVRVPVGGVKRAVDTKQQLMTPAAKRTKTEES</sequence>
<dbReference type="InterPro" id="IPR059124">
    <property type="entry name" value="Kelch_HCF"/>
</dbReference>
<accession>A0A7R9J1I0</accession>
<keyword evidence="2" id="KW-0880">Kelch repeat</keyword>
<keyword evidence="3" id="KW-0677">Repeat</keyword>
<dbReference type="GO" id="GO:0035097">
    <property type="term" value="C:histone methyltransferase complex"/>
    <property type="evidence" value="ECO:0007669"/>
    <property type="project" value="TreeGrafter"/>
</dbReference>
<feature type="compositionally biased region" description="Pro residues" evidence="5">
    <location>
        <begin position="358"/>
        <end position="368"/>
    </location>
</feature>